<name>A0A1L9X1T5_ASPA1</name>
<dbReference type="GeneID" id="30977190"/>
<evidence type="ECO:0000313" key="1">
    <source>
        <dbReference type="EMBL" id="OJK02336.1"/>
    </source>
</evidence>
<organism evidence="1 2">
    <name type="scientific">Aspergillus aculeatus (strain ATCC 16872 / CBS 172.66 / WB 5094)</name>
    <dbReference type="NCBI Taxonomy" id="690307"/>
    <lineage>
        <taxon>Eukaryota</taxon>
        <taxon>Fungi</taxon>
        <taxon>Dikarya</taxon>
        <taxon>Ascomycota</taxon>
        <taxon>Pezizomycotina</taxon>
        <taxon>Eurotiomycetes</taxon>
        <taxon>Eurotiomycetidae</taxon>
        <taxon>Eurotiales</taxon>
        <taxon>Aspergillaceae</taxon>
        <taxon>Aspergillus</taxon>
        <taxon>Aspergillus subgen. Circumdati</taxon>
    </lineage>
</organism>
<dbReference type="Proteomes" id="UP000184546">
    <property type="component" value="Unassembled WGS sequence"/>
</dbReference>
<dbReference type="OMA" id="HYELREC"/>
<keyword evidence="2" id="KW-1185">Reference proteome</keyword>
<dbReference type="EMBL" id="KV878973">
    <property type="protein sequence ID" value="OJK02336.1"/>
    <property type="molecule type" value="Genomic_DNA"/>
</dbReference>
<dbReference type="RefSeq" id="XP_020058675.1">
    <property type="nucleotide sequence ID" value="XM_020203376.1"/>
</dbReference>
<dbReference type="AlphaFoldDB" id="A0A1L9X1T5"/>
<sequence length="491" mass="55210">METIARDYLSLRGLLALPWMQILEPELQAAIASRRQILIAAARDETNLSPVACSLVRVALATEPDHAPVSLDPQAQKQAKRLSQFAQYFARADYLSDQSSIAIKAAILEGSFYTTLLQSKRAACMFPMTESPEQDRYLQYIPVLITIPSTTSEGCYTPQWLFDLAQWSMYIFLVDEYMESVVVHFSTDELAQFCAGLELIHPYPDPGESIIGVPQLLSHQAGKQPLQNAAAAPNVQAALSVYYTWAREMLNWDRLSRCSATDMNELRSEIKKYLLFHAHQIQDNLRLADQLGRAPTQSNTEASVARFESPRTSFATWLHSVGAGHVSAPVSLAFLAAYMGSWVRNSTNGDDPHQRRDCWSSVMQRVLAHEMNQHVGAYCRLYNDYGSVQRDLREGNLNSVHFPEFWTHEIAAESERTGTDDCVARLKATLLQVGRHERRMAESLGDELYNSLEGEDNDQGSRIAGALRVYCRNAELFSDLYLTRDVTNSVK</sequence>
<dbReference type="VEuPathDB" id="FungiDB:ASPACDRAFT_58664"/>
<dbReference type="InterPro" id="IPR008949">
    <property type="entry name" value="Isoprenoid_synthase_dom_sf"/>
</dbReference>
<protein>
    <submittedName>
        <fullName evidence="1">Uncharacterized protein</fullName>
    </submittedName>
</protein>
<proteinExistence type="predicted"/>
<dbReference type="Gene3D" id="1.10.600.10">
    <property type="entry name" value="Farnesyl Diphosphate Synthase"/>
    <property type="match status" value="1"/>
</dbReference>
<reference evidence="2" key="1">
    <citation type="journal article" date="2017" name="Genome Biol.">
        <title>Comparative genomics reveals high biological diversity and specific adaptations in the industrially and medically important fungal genus Aspergillus.</title>
        <authorList>
            <person name="de Vries R.P."/>
            <person name="Riley R."/>
            <person name="Wiebenga A."/>
            <person name="Aguilar-Osorio G."/>
            <person name="Amillis S."/>
            <person name="Uchima C.A."/>
            <person name="Anderluh G."/>
            <person name="Asadollahi M."/>
            <person name="Askin M."/>
            <person name="Barry K."/>
            <person name="Battaglia E."/>
            <person name="Bayram O."/>
            <person name="Benocci T."/>
            <person name="Braus-Stromeyer S.A."/>
            <person name="Caldana C."/>
            <person name="Canovas D."/>
            <person name="Cerqueira G.C."/>
            <person name="Chen F."/>
            <person name="Chen W."/>
            <person name="Choi C."/>
            <person name="Clum A."/>
            <person name="Dos Santos R.A."/>
            <person name="Damasio A.R."/>
            <person name="Diallinas G."/>
            <person name="Emri T."/>
            <person name="Fekete E."/>
            <person name="Flipphi M."/>
            <person name="Freyberg S."/>
            <person name="Gallo A."/>
            <person name="Gournas C."/>
            <person name="Habgood R."/>
            <person name="Hainaut M."/>
            <person name="Harispe M.L."/>
            <person name="Henrissat B."/>
            <person name="Hilden K.S."/>
            <person name="Hope R."/>
            <person name="Hossain A."/>
            <person name="Karabika E."/>
            <person name="Karaffa L."/>
            <person name="Karanyi Z."/>
            <person name="Krasevec N."/>
            <person name="Kuo A."/>
            <person name="Kusch H."/>
            <person name="LaButti K."/>
            <person name="Lagendijk E.L."/>
            <person name="Lapidus A."/>
            <person name="Levasseur A."/>
            <person name="Lindquist E."/>
            <person name="Lipzen A."/>
            <person name="Logrieco A.F."/>
            <person name="MacCabe A."/>
            <person name="Maekelae M.R."/>
            <person name="Malavazi I."/>
            <person name="Melin P."/>
            <person name="Meyer V."/>
            <person name="Mielnichuk N."/>
            <person name="Miskei M."/>
            <person name="Molnar A.P."/>
            <person name="Mule G."/>
            <person name="Ngan C.Y."/>
            <person name="Orejas M."/>
            <person name="Orosz E."/>
            <person name="Ouedraogo J.P."/>
            <person name="Overkamp K.M."/>
            <person name="Park H.-S."/>
            <person name="Perrone G."/>
            <person name="Piumi F."/>
            <person name="Punt P.J."/>
            <person name="Ram A.F."/>
            <person name="Ramon A."/>
            <person name="Rauscher S."/>
            <person name="Record E."/>
            <person name="Riano-Pachon D.M."/>
            <person name="Robert V."/>
            <person name="Roehrig J."/>
            <person name="Ruller R."/>
            <person name="Salamov A."/>
            <person name="Salih N.S."/>
            <person name="Samson R.A."/>
            <person name="Sandor E."/>
            <person name="Sanguinetti M."/>
            <person name="Schuetze T."/>
            <person name="Sepcic K."/>
            <person name="Shelest E."/>
            <person name="Sherlock G."/>
            <person name="Sophianopoulou V."/>
            <person name="Squina F.M."/>
            <person name="Sun H."/>
            <person name="Susca A."/>
            <person name="Todd R.B."/>
            <person name="Tsang A."/>
            <person name="Unkles S.E."/>
            <person name="van de Wiele N."/>
            <person name="van Rossen-Uffink D."/>
            <person name="Oliveira J.V."/>
            <person name="Vesth T.C."/>
            <person name="Visser J."/>
            <person name="Yu J.-H."/>
            <person name="Zhou M."/>
            <person name="Andersen M.R."/>
            <person name="Archer D.B."/>
            <person name="Baker S.E."/>
            <person name="Benoit I."/>
            <person name="Brakhage A.A."/>
            <person name="Braus G.H."/>
            <person name="Fischer R."/>
            <person name="Frisvad J.C."/>
            <person name="Goldman G.H."/>
            <person name="Houbraken J."/>
            <person name="Oakley B."/>
            <person name="Pocsi I."/>
            <person name="Scazzocchio C."/>
            <person name="Seiboth B."/>
            <person name="vanKuyk P.A."/>
            <person name="Wortman J."/>
            <person name="Dyer P.S."/>
            <person name="Grigoriev I.V."/>
        </authorList>
    </citation>
    <scope>NUCLEOTIDE SEQUENCE [LARGE SCALE GENOMIC DNA]</scope>
    <source>
        <strain evidence="2">ATCC 16872 / CBS 172.66 / WB 5094</strain>
    </source>
</reference>
<dbReference type="OrthoDB" id="2343925at2759"/>
<accession>A0A1L9X1T5</accession>
<evidence type="ECO:0000313" key="2">
    <source>
        <dbReference type="Proteomes" id="UP000184546"/>
    </source>
</evidence>
<gene>
    <name evidence="1" type="ORF">ASPACDRAFT_58664</name>
</gene>